<evidence type="ECO:0000256" key="8">
    <source>
        <dbReference type="SAM" id="Coils"/>
    </source>
</evidence>
<reference evidence="11 12" key="1">
    <citation type="journal article" date="2023" name="IMA Fungus">
        <title>Comparative genomic study of the Penicillium genus elucidates a diverse pangenome and 15 lateral gene transfer events.</title>
        <authorList>
            <person name="Petersen C."/>
            <person name="Sorensen T."/>
            <person name="Nielsen M.R."/>
            <person name="Sondergaard T.E."/>
            <person name="Sorensen J.L."/>
            <person name="Fitzpatrick D.A."/>
            <person name="Frisvad J.C."/>
            <person name="Nielsen K.L."/>
        </authorList>
    </citation>
    <scope>NUCLEOTIDE SEQUENCE [LARGE SCALE GENOMIC DNA]</scope>
    <source>
        <strain evidence="11 12">IBT 35679</strain>
    </source>
</reference>
<proteinExistence type="inferred from homology"/>
<evidence type="ECO:0000256" key="2">
    <source>
        <dbReference type="ARBA" id="ARBA00010992"/>
    </source>
</evidence>
<evidence type="ECO:0000256" key="6">
    <source>
        <dbReference type="ARBA" id="ARBA00023136"/>
    </source>
</evidence>
<dbReference type="PROSITE" id="PS50850">
    <property type="entry name" value="MFS"/>
    <property type="match status" value="1"/>
</dbReference>
<evidence type="ECO:0000259" key="10">
    <source>
        <dbReference type="PROSITE" id="PS50850"/>
    </source>
</evidence>
<comment type="caution">
    <text evidence="11">The sequence shown here is derived from an EMBL/GenBank/DDBJ whole genome shotgun (WGS) entry which is preliminary data.</text>
</comment>
<dbReference type="PANTHER" id="PTHR48022:SF46">
    <property type="entry name" value="SUGAR TRANSPORTER, PUTATIVE (AFU_ORTHOLOGUE AFUA_1G11830)-RELATED"/>
    <property type="match status" value="1"/>
</dbReference>
<dbReference type="PROSITE" id="PS00216">
    <property type="entry name" value="SUGAR_TRANSPORT_1"/>
    <property type="match status" value="2"/>
</dbReference>
<dbReference type="PROSITE" id="PS00217">
    <property type="entry name" value="SUGAR_TRANSPORT_2"/>
    <property type="match status" value="1"/>
</dbReference>
<feature type="transmembrane region" description="Helical" evidence="9">
    <location>
        <begin position="303"/>
        <end position="323"/>
    </location>
</feature>
<evidence type="ECO:0000313" key="11">
    <source>
        <dbReference type="EMBL" id="KAJ5553312.1"/>
    </source>
</evidence>
<evidence type="ECO:0000256" key="4">
    <source>
        <dbReference type="ARBA" id="ARBA00022692"/>
    </source>
</evidence>
<feature type="transmembrane region" description="Helical" evidence="9">
    <location>
        <begin position="433"/>
        <end position="453"/>
    </location>
</feature>
<keyword evidence="3 7" id="KW-0813">Transport</keyword>
<keyword evidence="5 9" id="KW-1133">Transmembrane helix</keyword>
<organism evidence="11 12">
    <name type="scientific">Penicillium frequentans</name>
    <dbReference type="NCBI Taxonomy" id="3151616"/>
    <lineage>
        <taxon>Eukaryota</taxon>
        <taxon>Fungi</taxon>
        <taxon>Dikarya</taxon>
        <taxon>Ascomycota</taxon>
        <taxon>Pezizomycotina</taxon>
        <taxon>Eurotiomycetes</taxon>
        <taxon>Eurotiomycetidae</taxon>
        <taxon>Eurotiales</taxon>
        <taxon>Aspergillaceae</taxon>
        <taxon>Penicillium</taxon>
    </lineage>
</organism>
<comment type="subcellular location">
    <subcellularLocation>
        <location evidence="1">Membrane</location>
        <topology evidence="1">Multi-pass membrane protein</topology>
    </subcellularLocation>
</comment>
<keyword evidence="6 9" id="KW-0472">Membrane</keyword>
<dbReference type="AlphaFoldDB" id="A0AAD6D454"/>
<dbReference type="FunFam" id="1.20.1250.20:FF:000134">
    <property type="entry name" value="MFS sugar transporter protein"/>
    <property type="match status" value="1"/>
</dbReference>
<feature type="transmembrane region" description="Helical" evidence="9">
    <location>
        <begin position="53"/>
        <end position="72"/>
    </location>
</feature>
<feature type="domain" description="Major facilitator superfamily (MFS) profile" evidence="10">
    <location>
        <begin position="15"/>
        <end position="457"/>
    </location>
</feature>
<sequence>MVALMTSKRAYNWFVSLVAASCMVLYGYDASVFNSVQGSANWVAYFNNPGDNTLGSINTAYTVGAIVGGFFIGGPTADYLGRKVGMGIGCAFVIVATFMQTFSPRGNIGCFIGGRALIGIGQGIALTAGPIYIGELAPAEIRGKIMTFWQMFYSVGSFICFWIAYACTRAPQLGEWDWKMIIIFQLFFPILILCLLPIIPGSPRWYIKRNNDIEKARSALRRVRDTEEEVEDEILQIREALEYEKEAISGGYSALWKDKSLRKRMYLALVINAGQQLTGQGSLNTYSTKIYQKVFTHESQISLINALNATFGILFTLNTIWFIDRFGRKALLIGGSIGMGLCMIIVSAVETETPNMANGAKSEPVGISIVFLFFLFILFYKPSWGATVWIWTAEVFSMNVRAQAVGMASQTQNVANTIFQQFFPIFLNNDGFYAFYLFAGINFLLGLFVWFFVPETKQVPLEEIDALFGGANHVTQGEEVLANQKAANAREVHEAHEAHEKPGTVNVENVEFR</sequence>
<feature type="transmembrane region" description="Helical" evidence="9">
    <location>
        <begin position="114"/>
        <end position="133"/>
    </location>
</feature>
<feature type="transmembrane region" description="Helical" evidence="9">
    <location>
        <begin position="178"/>
        <end position="199"/>
    </location>
</feature>
<feature type="coiled-coil region" evidence="8">
    <location>
        <begin position="213"/>
        <end position="240"/>
    </location>
</feature>
<dbReference type="EMBL" id="JAQIZZ010000002">
    <property type="protein sequence ID" value="KAJ5553312.1"/>
    <property type="molecule type" value="Genomic_DNA"/>
</dbReference>
<feature type="transmembrane region" description="Helical" evidence="9">
    <location>
        <begin position="369"/>
        <end position="391"/>
    </location>
</feature>
<name>A0AAD6D454_9EURO</name>
<dbReference type="SUPFAM" id="SSF103473">
    <property type="entry name" value="MFS general substrate transporter"/>
    <property type="match status" value="1"/>
</dbReference>
<dbReference type="PRINTS" id="PR00171">
    <property type="entry name" value="SUGRTRNSPORT"/>
</dbReference>
<dbReference type="NCBIfam" id="TIGR00879">
    <property type="entry name" value="SP"/>
    <property type="match status" value="1"/>
</dbReference>
<dbReference type="GO" id="GO:0016020">
    <property type="term" value="C:membrane"/>
    <property type="evidence" value="ECO:0007669"/>
    <property type="project" value="UniProtKB-SubCell"/>
</dbReference>
<feature type="transmembrane region" description="Helical" evidence="9">
    <location>
        <begin position="330"/>
        <end position="349"/>
    </location>
</feature>
<dbReference type="PANTHER" id="PTHR48022">
    <property type="entry name" value="PLASTIDIC GLUCOSE TRANSPORTER 4"/>
    <property type="match status" value="1"/>
</dbReference>
<keyword evidence="12" id="KW-1185">Reference proteome</keyword>
<dbReference type="GO" id="GO:0005351">
    <property type="term" value="F:carbohydrate:proton symporter activity"/>
    <property type="evidence" value="ECO:0007669"/>
    <property type="project" value="TreeGrafter"/>
</dbReference>
<dbReference type="InterPro" id="IPR050360">
    <property type="entry name" value="MFS_Sugar_Transporters"/>
</dbReference>
<evidence type="ECO:0000256" key="1">
    <source>
        <dbReference type="ARBA" id="ARBA00004141"/>
    </source>
</evidence>
<feature type="transmembrane region" description="Helical" evidence="9">
    <location>
        <begin position="84"/>
        <end position="102"/>
    </location>
</feature>
<dbReference type="InterPro" id="IPR005829">
    <property type="entry name" value="Sugar_transporter_CS"/>
</dbReference>
<feature type="transmembrane region" description="Helical" evidence="9">
    <location>
        <begin position="145"/>
        <end position="166"/>
    </location>
</feature>
<dbReference type="Proteomes" id="UP001220324">
    <property type="component" value="Unassembled WGS sequence"/>
</dbReference>
<evidence type="ECO:0000256" key="9">
    <source>
        <dbReference type="SAM" id="Phobius"/>
    </source>
</evidence>
<dbReference type="InterPro" id="IPR003663">
    <property type="entry name" value="Sugar/inositol_transpt"/>
</dbReference>
<accession>A0AAD6D454</accession>
<dbReference type="Gene3D" id="1.20.1250.20">
    <property type="entry name" value="MFS general substrate transporter like domains"/>
    <property type="match status" value="1"/>
</dbReference>
<comment type="similarity">
    <text evidence="2 7">Belongs to the major facilitator superfamily. Sugar transporter (TC 2.A.1.1) family.</text>
</comment>
<feature type="transmembrane region" description="Helical" evidence="9">
    <location>
        <begin position="12"/>
        <end position="33"/>
    </location>
</feature>
<keyword evidence="8" id="KW-0175">Coiled coil</keyword>
<evidence type="ECO:0000256" key="3">
    <source>
        <dbReference type="ARBA" id="ARBA00022448"/>
    </source>
</evidence>
<dbReference type="Pfam" id="PF00083">
    <property type="entry name" value="Sugar_tr"/>
    <property type="match status" value="1"/>
</dbReference>
<evidence type="ECO:0000256" key="5">
    <source>
        <dbReference type="ARBA" id="ARBA00022989"/>
    </source>
</evidence>
<keyword evidence="4 9" id="KW-0812">Transmembrane</keyword>
<protein>
    <recommendedName>
        <fullName evidence="10">Major facilitator superfamily (MFS) profile domain-containing protein</fullName>
    </recommendedName>
</protein>
<dbReference type="InterPro" id="IPR036259">
    <property type="entry name" value="MFS_trans_sf"/>
</dbReference>
<evidence type="ECO:0000313" key="12">
    <source>
        <dbReference type="Proteomes" id="UP001220324"/>
    </source>
</evidence>
<evidence type="ECO:0000256" key="7">
    <source>
        <dbReference type="RuleBase" id="RU003346"/>
    </source>
</evidence>
<dbReference type="InterPro" id="IPR005828">
    <property type="entry name" value="MFS_sugar_transport-like"/>
</dbReference>
<gene>
    <name evidence="11" type="ORF">N7494_002690</name>
</gene>
<dbReference type="InterPro" id="IPR020846">
    <property type="entry name" value="MFS_dom"/>
</dbReference>